<keyword evidence="1" id="KW-0597">Phosphoprotein</keyword>
<dbReference type="PANTHER" id="PTHR37299:SF1">
    <property type="entry name" value="STAGE 0 SPORULATION PROTEIN A HOMOLOG"/>
    <property type="match status" value="1"/>
</dbReference>
<proteinExistence type="predicted"/>
<dbReference type="EMBL" id="JBHSGN010000004">
    <property type="protein sequence ID" value="MFC4672192.1"/>
    <property type="molecule type" value="Genomic_DNA"/>
</dbReference>
<sequence length="252" mass="29450">MNVLIVEDEHLLALELAEKLLDMDSNIRIVGQMQSVASTIEWLQQNECDLIFLDIHLSDGSSFAIFDKVEVKSPVIFTTAYDQYAIRAFQVNSIGYLLKPVDDKDLGQALNKYKETRGNFMTGLDNLLDYLDKTSLPQKKYLNRIMLNLGKTQIPVNVEDVAYFMAEGRYLFAMTKSGKKYFYENTLYKLEEILDNREFFRLNRRYIINFNSIVSFTPYSKNRIKVKLFPEPGEEIIVSSEKIKEFKQWLER</sequence>
<feature type="modified residue" description="4-aspartylphosphate" evidence="1">
    <location>
        <position position="54"/>
    </location>
</feature>
<organism evidence="4 5">
    <name type="scientific">Dysgonomonas termitidis</name>
    <dbReference type="NCBI Taxonomy" id="1516126"/>
    <lineage>
        <taxon>Bacteria</taxon>
        <taxon>Pseudomonadati</taxon>
        <taxon>Bacteroidota</taxon>
        <taxon>Bacteroidia</taxon>
        <taxon>Bacteroidales</taxon>
        <taxon>Dysgonomonadaceae</taxon>
        <taxon>Dysgonomonas</taxon>
    </lineage>
</organism>
<reference evidence="5" key="1">
    <citation type="journal article" date="2019" name="Int. J. Syst. Evol. Microbiol.">
        <title>The Global Catalogue of Microorganisms (GCM) 10K type strain sequencing project: providing services to taxonomists for standard genome sequencing and annotation.</title>
        <authorList>
            <consortium name="The Broad Institute Genomics Platform"/>
            <consortium name="The Broad Institute Genome Sequencing Center for Infectious Disease"/>
            <person name="Wu L."/>
            <person name="Ma J."/>
        </authorList>
    </citation>
    <scope>NUCLEOTIDE SEQUENCE [LARGE SCALE GENOMIC DNA]</scope>
    <source>
        <strain evidence="5">CCUG 66188</strain>
    </source>
</reference>
<protein>
    <submittedName>
        <fullName evidence="4">LytR/AlgR family response regulator transcription factor</fullName>
    </submittedName>
</protein>
<name>A0ABV9KPT1_9BACT</name>
<dbReference type="Pfam" id="PF04397">
    <property type="entry name" value="LytTR"/>
    <property type="match status" value="1"/>
</dbReference>
<dbReference type="SUPFAM" id="SSF52172">
    <property type="entry name" value="CheY-like"/>
    <property type="match status" value="1"/>
</dbReference>
<comment type="caution">
    <text evidence="4">The sequence shown here is derived from an EMBL/GenBank/DDBJ whole genome shotgun (WGS) entry which is preliminary data.</text>
</comment>
<dbReference type="Proteomes" id="UP001596023">
    <property type="component" value="Unassembled WGS sequence"/>
</dbReference>
<dbReference type="Pfam" id="PF00072">
    <property type="entry name" value="Response_reg"/>
    <property type="match status" value="1"/>
</dbReference>
<dbReference type="PROSITE" id="PS50110">
    <property type="entry name" value="RESPONSE_REGULATORY"/>
    <property type="match status" value="1"/>
</dbReference>
<dbReference type="InterPro" id="IPR011006">
    <property type="entry name" value="CheY-like_superfamily"/>
</dbReference>
<feature type="domain" description="Response regulatory" evidence="2">
    <location>
        <begin position="2"/>
        <end position="114"/>
    </location>
</feature>
<evidence type="ECO:0000256" key="1">
    <source>
        <dbReference type="PROSITE-ProRule" id="PRU00169"/>
    </source>
</evidence>
<dbReference type="SMART" id="SM00448">
    <property type="entry name" value="REC"/>
    <property type="match status" value="1"/>
</dbReference>
<evidence type="ECO:0000259" key="2">
    <source>
        <dbReference type="PROSITE" id="PS50110"/>
    </source>
</evidence>
<accession>A0ABV9KPT1</accession>
<dbReference type="RefSeq" id="WP_379993372.1">
    <property type="nucleotide sequence ID" value="NZ_JBHSGN010000004.1"/>
</dbReference>
<dbReference type="InterPro" id="IPR046947">
    <property type="entry name" value="LytR-like"/>
</dbReference>
<keyword evidence="5" id="KW-1185">Reference proteome</keyword>
<dbReference type="InterPro" id="IPR007492">
    <property type="entry name" value="LytTR_DNA-bd_dom"/>
</dbReference>
<evidence type="ECO:0000313" key="4">
    <source>
        <dbReference type="EMBL" id="MFC4672192.1"/>
    </source>
</evidence>
<dbReference type="Gene3D" id="3.40.50.2300">
    <property type="match status" value="1"/>
</dbReference>
<evidence type="ECO:0000259" key="3">
    <source>
        <dbReference type="PROSITE" id="PS50930"/>
    </source>
</evidence>
<evidence type="ECO:0000313" key="5">
    <source>
        <dbReference type="Proteomes" id="UP001596023"/>
    </source>
</evidence>
<dbReference type="InterPro" id="IPR001789">
    <property type="entry name" value="Sig_transdc_resp-reg_receiver"/>
</dbReference>
<feature type="domain" description="HTH LytTR-type" evidence="3">
    <location>
        <begin position="145"/>
        <end position="252"/>
    </location>
</feature>
<dbReference type="SMART" id="SM00850">
    <property type="entry name" value="LytTR"/>
    <property type="match status" value="1"/>
</dbReference>
<dbReference type="PROSITE" id="PS50930">
    <property type="entry name" value="HTH_LYTTR"/>
    <property type="match status" value="1"/>
</dbReference>
<dbReference type="Gene3D" id="2.40.50.1020">
    <property type="entry name" value="LytTr DNA-binding domain"/>
    <property type="match status" value="1"/>
</dbReference>
<gene>
    <name evidence="4" type="ORF">ACFO6W_00645</name>
</gene>
<dbReference type="PANTHER" id="PTHR37299">
    <property type="entry name" value="TRANSCRIPTIONAL REGULATOR-RELATED"/>
    <property type="match status" value="1"/>
</dbReference>